<name>A0AA43QS15_9LECA</name>
<keyword evidence="4" id="KW-0378">Hydrolase</keyword>
<dbReference type="InterPro" id="IPR000594">
    <property type="entry name" value="ThiF_NAD_FAD-bd"/>
</dbReference>
<sequence>MAKKEAKELGFIWNIASLAQFERGFFNDVEPHDQYVAFADPSTYSEYPGWMLRNLLIIVSRRWKLQKVQILCYRDVQARRDDARSIIMPIRSSSPPTTLSEVESSTMPTTSGWERNSNGKVVSRIANLGDFMDPKRHVKSKLATLPVSLADQAVDLNLKLIKWRIAPSLNLDAIKHSKCLLLGAGTLGSYVARNLMGWGVRHITFVDNGKVSFSNPVRQPLYNHEDCMNGGAQKALRAAESLKAIYPGVNSEGIVMSVPMAGHPILDEPRTEAEFKSLKALVERHDAIFLLMDTRESRWLPSVMGKAHGKIVLNAALGFDSYLVMRHGAKSEPSQAQELGCYFCNDVVAPMDIRGFLPNFQNLVVRGTSYDRCSACSERITSAYITDGWAFVRQALNEKGFVEELSGLAEVQRAAEKALAEVDFAEDDGEIDSEAELL</sequence>
<dbReference type="GO" id="GO:0019779">
    <property type="term" value="F:Atg8 activating enzyme activity"/>
    <property type="evidence" value="ECO:0007669"/>
    <property type="project" value="TreeGrafter"/>
</dbReference>
<keyword evidence="5" id="KW-1185">Reference proteome</keyword>
<dbReference type="InterPro" id="IPR042523">
    <property type="entry name" value="Atg7_N_2"/>
</dbReference>
<dbReference type="Gene3D" id="3.40.50.720">
    <property type="entry name" value="NAD(P)-binding Rossmann-like Domain"/>
    <property type="match status" value="1"/>
</dbReference>
<dbReference type="GO" id="GO:0034727">
    <property type="term" value="P:piecemeal microautophagy of the nucleus"/>
    <property type="evidence" value="ECO:0007669"/>
    <property type="project" value="TreeGrafter"/>
</dbReference>
<feature type="domain" description="THIF-type NAD/FAD binding fold" evidence="2">
    <location>
        <begin position="161"/>
        <end position="350"/>
    </location>
</feature>
<dbReference type="GO" id="GO:0006995">
    <property type="term" value="P:cellular response to nitrogen starvation"/>
    <property type="evidence" value="ECO:0007669"/>
    <property type="project" value="TreeGrafter"/>
</dbReference>
<dbReference type="PANTHER" id="PTHR10953">
    <property type="entry name" value="UBIQUITIN-ACTIVATING ENZYME E1"/>
    <property type="match status" value="1"/>
</dbReference>
<dbReference type="Proteomes" id="UP001161017">
    <property type="component" value="Unassembled WGS sequence"/>
</dbReference>
<evidence type="ECO:0000256" key="1">
    <source>
        <dbReference type="SAM" id="MobiDB-lite"/>
    </source>
</evidence>
<evidence type="ECO:0000313" key="5">
    <source>
        <dbReference type="Proteomes" id="UP001161017"/>
    </source>
</evidence>
<dbReference type="InterPro" id="IPR045886">
    <property type="entry name" value="ThiF/MoeB/HesA"/>
</dbReference>
<dbReference type="EMBL" id="JAPUFD010000010">
    <property type="protein sequence ID" value="MDI1489848.1"/>
    <property type="molecule type" value="Genomic_DNA"/>
</dbReference>
<dbReference type="InterPro" id="IPR032197">
    <property type="entry name" value="Atg7_N"/>
</dbReference>
<dbReference type="GO" id="GO:0019778">
    <property type="term" value="F:Atg12 activating enzyme activity"/>
    <property type="evidence" value="ECO:0007669"/>
    <property type="project" value="TreeGrafter"/>
</dbReference>
<dbReference type="PANTHER" id="PTHR10953:SF3">
    <property type="entry name" value="UBIQUITIN-LIKE MODIFIER-ACTIVATING ENZYME ATG7"/>
    <property type="match status" value="1"/>
</dbReference>
<dbReference type="Pfam" id="PF00899">
    <property type="entry name" value="ThiF"/>
    <property type="match status" value="1"/>
</dbReference>
<gene>
    <name evidence="4" type="primary">ATG7</name>
    <name evidence="4" type="ORF">OHK93_001046</name>
</gene>
<dbReference type="SUPFAM" id="SSF69572">
    <property type="entry name" value="Activating enzymes of the ubiquitin-like proteins"/>
    <property type="match status" value="1"/>
</dbReference>
<dbReference type="AlphaFoldDB" id="A0AA43QS15"/>
<evidence type="ECO:0000259" key="3">
    <source>
        <dbReference type="Pfam" id="PF16420"/>
    </source>
</evidence>
<evidence type="ECO:0000259" key="2">
    <source>
        <dbReference type="Pfam" id="PF00899"/>
    </source>
</evidence>
<protein>
    <submittedName>
        <fullName evidence="4">Autophagy protein 7</fullName>
        <ecNumber evidence="4">3.5.4.12</ecNumber>
    </submittedName>
</protein>
<dbReference type="GO" id="GO:0032446">
    <property type="term" value="P:protein modification by small protein conjugation"/>
    <property type="evidence" value="ECO:0007669"/>
    <property type="project" value="TreeGrafter"/>
</dbReference>
<dbReference type="Gene3D" id="3.40.140.100">
    <property type="entry name" value="Ubiquitin-like modifier-activating enzyme ATG7 C-terminal domain"/>
    <property type="match status" value="1"/>
</dbReference>
<feature type="domain" description="Ubiquitin-like modifier-activating enzyme Atg7 N-terminal" evidence="3">
    <location>
        <begin position="7"/>
        <end position="132"/>
    </location>
</feature>
<dbReference type="GO" id="GO:0000407">
    <property type="term" value="C:phagophore assembly site"/>
    <property type="evidence" value="ECO:0007669"/>
    <property type="project" value="TreeGrafter"/>
</dbReference>
<dbReference type="Pfam" id="PF16420">
    <property type="entry name" value="ATG7_N"/>
    <property type="match status" value="1"/>
</dbReference>
<dbReference type="EC" id="3.5.4.12" evidence="4"/>
<proteinExistence type="predicted"/>
<dbReference type="InterPro" id="IPR035985">
    <property type="entry name" value="Ubiquitin-activating_enz"/>
</dbReference>
<evidence type="ECO:0000313" key="4">
    <source>
        <dbReference type="EMBL" id="MDI1489848.1"/>
    </source>
</evidence>
<comment type="caution">
    <text evidence="4">The sequence shown here is derived from an EMBL/GenBank/DDBJ whole genome shotgun (WGS) entry which is preliminary data.</text>
</comment>
<accession>A0AA43QS15</accession>
<feature type="compositionally biased region" description="Polar residues" evidence="1">
    <location>
        <begin position="97"/>
        <end position="114"/>
    </location>
</feature>
<organism evidence="4 5">
    <name type="scientific">Ramalina farinacea</name>
    <dbReference type="NCBI Taxonomy" id="258253"/>
    <lineage>
        <taxon>Eukaryota</taxon>
        <taxon>Fungi</taxon>
        <taxon>Dikarya</taxon>
        <taxon>Ascomycota</taxon>
        <taxon>Pezizomycotina</taxon>
        <taxon>Lecanoromycetes</taxon>
        <taxon>OSLEUM clade</taxon>
        <taxon>Lecanoromycetidae</taxon>
        <taxon>Lecanorales</taxon>
        <taxon>Lecanorineae</taxon>
        <taxon>Ramalinaceae</taxon>
        <taxon>Ramalina</taxon>
    </lineage>
</organism>
<dbReference type="GO" id="GO:0000045">
    <property type="term" value="P:autophagosome assembly"/>
    <property type="evidence" value="ECO:0007669"/>
    <property type="project" value="TreeGrafter"/>
</dbReference>
<reference evidence="4" key="1">
    <citation type="journal article" date="2023" name="Genome Biol. Evol.">
        <title>First Whole Genome Sequence and Flow Cytometry Genome Size Data for the Lichen-Forming Fungus Ramalina farinacea (Ascomycota).</title>
        <authorList>
            <person name="Llewellyn T."/>
            <person name="Mian S."/>
            <person name="Hill R."/>
            <person name="Leitch I.J."/>
            <person name="Gaya E."/>
        </authorList>
    </citation>
    <scope>NUCLEOTIDE SEQUENCE</scope>
    <source>
        <strain evidence="4">LIQ254RAFAR</strain>
    </source>
</reference>
<dbReference type="GO" id="GO:0000422">
    <property type="term" value="P:autophagy of mitochondrion"/>
    <property type="evidence" value="ECO:0007669"/>
    <property type="project" value="TreeGrafter"/>
</dbReference>
<dbReference type="GO" id="GO:0004132">
    <property type="term" value="F:dCMP deaminase activity"/>
    <property type="evidence" value="ECO:0007669"/>
    <property type="project" value="UniProtKB-EC"/>
</dbReference>
<feature type="region of interest" description="Disordered" evidence="1">
    <location>
        <begin position="94"/>
        <end position="114"/>
    </location>
</feature>